<organism evidence="1 2">
    <name type="scientific">Suillus subaureus</name>
    <dbReference type="NCBI Taxonomy" id="48587"/>
    <lineage>
        <taxon>Eukaryota</taxon>
        <taxon>Fungi</taxon>
        <taxon>Dikarya</taxon>
        <taxon>Basidiomycota</taxon>
        <taxon>Agaricomycotina</taxon>
        <taxon>Agaricomycetes</taxon>
        <taxon>Agaricomycetidae</taxon>
        <taxon>Boletales</taxon>
        <taxon>Suillineae</taxon>
        <taxon>Suillaceae</taxon>
        <taxon>Suillus</taxon>
    </lineage>
</organism>
<dbReference type="OrthoDB" id="1274115at2759"/>
<gene>
    <name evidence="1" type="ORF">BJ212DRAFT_1364603</name>
</gene>
<reference evidence="1" key="1">
    <citation type="journal article" date="2020" name="New Phytol.">
        <title>Comparative genomics reveals dynamic genome evolution in host specialist ectomycorrhizal fungi.</title>
        <authorList>
            <person name="Lofgren L.A."/>
            <person name="Nguyen N.H."/>
            <person name="Vilgalys R."/>
            <person name="Ruytinx J."/>
            <person name="Liao H.L."/>
            <person name="Branco S."/>
            <person name="Kuo A."/>
            <person name="LaButti K."/>
            <person name="Lipzen A."/>
            <person name="Andreopoulos W."/>
            <person name="Pangilinan J."/>
            <person name="Riley R."/>
            <person name="Hundley H."/>
            <person name="Na H."/>
            <person name="Barry K."/>
            <person name="Grigoriev I.V."/>
            <person name="Stajich J.E."/>
            <person name="Kennedy P.G."/>
        </authorList>
    </citation>
    <scope>NUCLEOTIDE SEQUENCE</scope>
    <source>
        <strain evidence="1">MN1</strain>
    </source>
</reference>
<dbReference type="Proteomes" id="UP000807769">
    <property type="component" value="Unassembled WGS sequence"/>
</dbReference>
<keyword evidence="2" id="KW-1185">Reference proteome</keyword>
<sequence>MSLDRARELTDINFWGAVMVSFEAVRSFREKNQKGYEGCSSKYRAWQRPPQSRWSGSPIPQKQMNWLCYLWHIL</sequence>
<name>A0A9P7E7W0_9AGAM</name>
<evidence type="ECO:0000313" key="1">
    <source>
        <dbReference type="EMBL" id="KAG1813932.1"/>
    </source>
</evidence>
<proteinExistence type="predicted"/>
<evidence type="ECO:0000313" key="2">
    <source>
        <dbReference type="Proteomes" id="UP000807769"/>
    </source>
</evidence>
<comment type="caution">
    <text evidence="1">The sequence shown here is derived from an EMBL/GenBank/DDBJ whole genome shotgun (WGS) entry which is preliminary data.</text>
</comment>
<accession>A0A9P7E7W0</accession>
<dbReference type="EMBL" id="JABBWG010000022">
    <property type="protein sequence ID" value="KAG1813932.1"/>
    <property type="molecule type" value="Genomic_DNA"/>
</dbReference>
<dbReference type="GeneID" id="64630052"/>
<dbReference type="AlphaFoldDB" id="A0A9P7E7W0"/>
<protein>
    <submittedName>
        <fullName evidence="1">Uncharacterized protein</fullName>
    </submittedName>
</protein>
<dbReference type="RefSeq" id="XP_041191568.1">
    <property type="nucleotide sequence ID" value="XM_041336035.1"/>
</dbReference>